<feature type="transmembrane region" description="Helical" evidence="7">
    <location>
        <begin position="201"/>
        <end position="221"/>
    </location>
</feature>
<dbReference type="InParanoid" id="A2DDF2"/>
<dbReference type="KEGG" id="tva:5467183"/>
<dbReference type="PROSITE" id="PS50125">
    <property type="entry name" value="GUANYLATE_CYCLASE_2"/>
    <property type="match status" value="1"/>
</dbReference>
<gene>
    <name evidence="10" type="ORF">TVAG_013980</name>
</gene>
<dbReference type="RefSeq" id="XP_001582617.1">
    <property type="nucleotide sequence ID" value="XM_001582567.1"/>
</dbReference>
<dbReference type="GO" id="GO:0007168">
    <property type="term" value="P:receptor guanylyl cyclase signaling pathway"/>
    <property type="evidence" value="ECO:0000318"/>
    <property type="project" value="GO_Central"/>
</dbReference>
<dbReference type="GO" id="GO:0006182">
    <property type="term" value="P:cGMP biosynthetic process"/>
    <property type="evidence" value="ECO:0000318"/>
    <property type="project" value="GO_Central"/>
</dbReference>
<accession>A2DDF2</accession>
<dbReference type="InterPro" id="IPR035965">
    <property type="entry name" value="PAS-like_dom_sf"/>
</dbReference>
<dbReference type="CDD" id="cd07302">
    <property type="entry name" value="CHD"/>
    <property type="match status" value="1"/>
</dbReference>
<keyword evidence="3" id="KW-0547">Nucleotide-binding</keyword>
<feature type="transmembrane region" description="Helical" evidence="7">
    <location>
        <begin position="174"/>
        <end position="195"/>
    </location>
</feature>
<dbReference type="SMR" id="A2DDF2"/>
<dbReference type="InterPro" id="IPR050401">
    <property type="entry name" value="Cyclic_nucleotide_synthase"/>
</dbReference>
<dbReference type="Gene3D" id="3.30.450.20">
    <property type="entry name" value="PAS domain"/>
    <property type="match status" value="1"/>
</dbReference>
<feature type="transmembrane region" description="Helical" evidence="7">
    <location>
        <begin position="1069"/>
        <end position="1092"/>
    </location>
</feature>
<evidence type="ECO:0000313" key="11">
    <source>
        <dbReference type="Proteomes" id="UP000001542"/>
    </source>
</evidence>
<dbReference type="SUPFAM" id="SSF55073">
    <property type="entry name" value="Nucleotide cyclase"/>
    <property type="match status" value="1"/>
</dbReference>
<sequence>MIITYICFGVCGFTLIWSIGMVFYIHKYYTIRKSFLVISVLFIDLICPLFIAPSAYVTSHGIACLSKGYNVAYPAEIVLGGISYLISIVTFCNFLALKSKTVVFTNLMFQLYDATTIGIWFILTTSLLIVTAIMQFFKPWFVLLAILSHMFISIYIAYRLIFIPFYTLWRNPTCFAFAIVTILLDINFIVVYGIKKLHYDYVLILFLVLSFVSYIFSKIFFKKRIQKISENLTYQDDIENLGEYFDSLDVCKNDLTVMMYCAVGVAELCDYFVDGSLIDFINENCRGDESILSIILQVVTYFPSDSHKLNLLYKKLVSKQKLSYLSRFLIFQIFKVKTRRLSSNSKDTIKTYNMLKSMNDECRLAIQSFWDKPTANSHLTTHIKARIMAVHDCFEYILLNNPNNLRITNEYVNFLLEVECDFSKAIEQAIKAEEILDGKNFNVDLSFRSLVYKFPKYLENGVLDIHGNKIMKDASRESNRSEGLERRNSEMLFMLHDVPTKDKTTNDTGHCDNGNGKNDLYIDAESEETVGKRILRDAKVRLALHHSIAQSKPYHSILITIFTVFAFIVNLFCLAGFTYNKNSLLIWRRDNYIDLQSMGRSIFYLQYSNFFTIVDWAKKVGRYNYSDSLLKNISIDANRFTPIVQSNLSTPQSIFYCANESRANLQKIIKAAAQLAASSSVLSSQYSAYEMVPELLKKDSYITECTDGSPNNSFNASLKDQIVFLVFEAYNFAGNYNENIYPANLFNDDDYCEVMTNMFPTADDSIEAYPSIFDYNIGFASGYNKYFIGIMYCITFAMGFLSIIPFLFILISYQKMANKTLKILLSLPTKIKEQAKEPLALDYVQNSEFGSGSKLQTNNSKIFHIVIYLLSVVLFLFFFVLMTKNTITLNNECTNLIYWYYYSMKHTVLASEVANNVVQFILLSSNSYNQNVTTTDFLKSRITSTVDALMAANDILVNGNDDVDTSVGWDSNLDAIQVNNQCELGRDPSSIHDMYACSSISSQLTMFKNMIDEIIKNPSDYNGSIDTEYTANIIHLLQVHLFPSINKFSNKIAELMVSNYDKKILRCSILLIFGALCLTLCFTMILIFRFFVIESYRMLLIFIKHLPPQEIMENKDILNFFRGYKESSAPEEMSISKSIVYGASECIIITNQSSNVQIVNPAVSENLGLTPDQMLGQPITNFLPPQDQAVIKQQIELMLQGQGSTVWQDHIEMIKDQAGKIPFAVTMIGMKDNDNDTEINSIVFILTNEEEEIKKRKDAEIAKAKSEKLLYQILPKDIVVRLNRGEKDISFTIPKATIFFVDIVKFSNYAAALSPSEIMSNLSLVFSTFDKIVVKYPTILKIKLIGDVYMAAAGIFSDPQMNPSKPAEESVNCCLDIQKVMEQINVKLSAGLEVRIGVNTGGPLIGGVLGTDKPTFDIIGDPINVASRLQSTDIPGKVQISQETKEMIAGSNFVIEERGEVYLKGKGNRTTYFVMHQSRSSASLEESFAINMFSGNLS</sequence>
<organism evidence="10 11">
    <name type="scientific">Trichomonas vaginalis (strain ATCC PRA-98 / G3)</name>
    <dbReference type="NCBI Taxonomy" id="412133"/>
    <lineage>
        <taxon>Eukaryota</taxon>
        <taxon>Metamonada</taxon>
        <taxon>Parabasalia</taxon>
        <taxon>Trichomonadida</taxon>
        <taxon>Trichomonadidae</taxon>
        <taxon>Trichomonas</taxon>
    </lineage>
</organism>
<dbReference type="SMART" id="SM00091">
    <property type="entry name" value="PAS"/>
    <property type="match status" value="1"/>
</dbReference>
<evidence type="ECO:0000256" key="3">
    <source>
        <dbReference type="ARBA" id="ARBA00022741"/>
    </source>
</evidence>
<evidence type="ECO:0000256" key="1">
    <source>
        <dbReference type="ARBA" id="ARBA00004370"/>
    </source>
</evidence>
<dbReference type="PANTHER" id="PTHR11920:SF335">
    <property type="entry name" value="GUANYLATE CYCLASE"/>
    <property type="match status" value="1"/>
</dbReference>
<keyword evidence="6" id="KW-0456">Lyase</keyword>
<feature type="transmembrane region" description="Helical" evidence="7">
    <location>
        <begin position="786"/>
        <end position="813"/>
    </location>
</feature>
<keyword evidence="11" id="KW-1185">Reference proteome</keyword>
<feature type="transmembrane region" description="Helical" evidence="7">
    <location>
        <begin position="557"/>
        <end position="579"/>
    </location>
</feature>
<reference evidence="10" key="1">
    <citation type="submission" date="2006-10" db="EMBL/GenBank/DDBJ databases">
        <authorList>
            <person name="Amadeo P."/>
            <person name="Zhao Q."/>
            <person name="Wortman J."/>
            <person name="Fraser-Liggett C."/>
            <person name="Carlton J."/>
        </authorList>
    </citation>
    <scope>NUCLEOTIDE SEQUENCE</scope>
    <source>
        <strain evidence="10">G3</strain>
    </source>
</reference>
<dbReference type="Proteomes" id="UP000001542">
    <property type="component" value="Unassembled WGS sequence"/>
</dbReference>
<dbReference type="PROSITE" id="PS50112">
    <property type="entry name" value="PAS"/>
    <property type="match status" value="1"/>
</dbReference>
<dbReference type="InterPro" id="IPR029787">
    <property type="entry name" value="Nucleotide_cyclase"/>
</dbReference>
<dbReference type="PANTHER" id="PTHR11920">
    <property type="entry name" value="GUANYLYL CYCLASE"/>
    <property type="match status" value="1"/>
</dbReference>
<dbReference type="GO" id="GO:0004383">
    <property type="term" value="F:guanylate cyclase activity"/>
    <property type="evidence" value="ECO:0000318"/>
    <property type="project" value="GO_Central"/>
</dbReference>
<keyword evidence="4 7" id="KW-1133">Transmembrane helix</keyword>
<feature type="transmembrane region" description="Helical" evidence="7">
    <location>
        <begin position="36"/>
        <end position="57"/>
    </location>
</feature>
<comment type="subcellular location">
    <subcellularLocation>
        <location evidence="1">Membrane</location>
    </subcellularLocation>
</comment>
<keyword evidence="2 7" id="KW-0812">Transmembrane</keyword>
<name>A2DDF2_TRIV3</name>
<evidence type="ECO:0000313" key="10">
    <source>
        <dbReference type="EMBL" id="EAY21631.1"/>
    </source>
</evidence>
<proteinExistence type="predicted"/>
<dbReference type="CDD" id="cd00130">
    <property type="entry name" value="PAS"/>
    <property type="match status" value="1"/>
</dbReference>
<dbReference type="STRING" id="5722.A2DDF2"/>
<dbReference type="NCBIfam" id="TIGR00229">
    <property type="entry name" value="sensory_box"/>
    <property type="match status" value="1"/>
</dbReference>
<evidence type="ECO:0000256" key="6">
    <source>
        <dbReference type="ARBA" id="ARBA00023239"/>
    </source>
</evidence>
<protein>
    <submittedName>
        <fullName evidence="10">Adenylate and Guanylate cyclase catalytic domain containing protein</fullName>
    </submittedName>
</protein>
<feature type="transmembrane region" description="Helical" evidence="7">
    <location>
        <begin position="109"/>
        <end position="134"/>
    </location>
</feature>
<evidence type="ECO:0000259" key="9">
    <source>
        <dbReference type="PROSITE" id="PS50125"/>
    </source>
</evidence>
<dbReference type="OrthoDB" id="1890790at2759"/>
<dbReference type="Gene3D" id="3.30.70.1230">
    <property type="entry name" value="Nucleotide cyclase"/>
    <property type="match status" value="1"/>
</dbReference>
<dbReference type="Pfam" id="PF13426">
    <property type="entry name" value="PAS_9"/>
    <property type="match status" value="1"/>
</dbReference>
<dbReference type="EMBL" id="DS113189">
    <property type="protein sequence ID" value="EAY21631.1"/>
    <property type="molecule type" value="Genomic_DNA"/>
</dbReference>
<dbReference type="SUPFAM" id="SSF55785">
    <property type="entry name" value="PYP-like sensor domain (PAS domain)"/>
    <property type="match status" value="1"/>
</dbReference>
<feature type="transmembrane region" description="Helical" evidence="7">
    <location>
        <begin position="6"/>
        <end position="24"/>
    </location>
</feature>
<keyword evidence="5 7" id="KW-0472">Membrane</keyword>
<dbReference type="InterPro" id="IPR000014">
    <property type="entry name" value="PAS"/>
</dbReference>
<dbReference type="Pfam" id="PF00211">
    <property type="entry name" value="Guanylate_cyc"/>
    <property type="match status" value="1"/>
</dbReference>
<dbReference type="InterPro" id="IPR001054">
    <property type="entry name" value="A/G_cyclase"/>
</dbReference>
<feature type="transmembrane region" description="Helical" evidence="7">
    <location>
        <begin position="862"/>
        <end position="882"/>
    </location>
</feature>
<evidence type="ECO:0000259" key="8">
    <source>
        <dbReference type="PROSITE" id="PS50112"/>
    </source>
</evidence>
<feature type="transmembrane region" description="Helical" evidence="7">
    <location>
        <begin position="77"/>
        <end position="97"/>
    </location>
</feature>
<reference evidence="10" key="2">
    <citation type="journal article" date="2007" name="Science">
        <title>Draft genome sequence of the sexually transmitted pathogen Trichomonas vaginalis.</title>
        <authorList>
            <person name="Carlton J.M."/>
            <person name="Hirt R.P."/>
            <person name="Silva J.C."/>
            <person name="Delcher A.L."/>
            <person name="Schatz M."/>
            <person name="Zhao Q."/>
            <person name="Wortman J.R."/>
            <person name="Bidwell S.L."/>
            <person name="Alsmark U.C.M."/>
            <person name="Besteiro S."/>
            <person name="Sicheritz-Ponten T."/>
            <person name="Noel C.J."/>
            <person name="Dacks J.B."/>
            <person name="Foster P.G."/>
            <person name="Simillion C."/>
            <person name="Van de Peer Y."/>
            <person name="Miranda-Saavedra D."/>
            <person name="Barton G.J."/>
            <person name="Westrop G.D."/>
            <person name="Mueller S."/>
            <person name="Dessi D."/>
            <person name="Fiori P.L."/>
            <person name="Ren Q."/>
            <person name="Paulsen I."/>
            <person name="Zhang H."/>
            <person name="Bastida-Corcuera F.D."/>
            <person name="Simoes-Barbosa A."/>
            <person name="Brown M.T."/>
            <person name="Hayes R.D."/>
            <person name="Mukherjee M."/>
            <person name="Okumura C.Y."/>
            <person name="Schneider R."/>
            <person name="Smith A.J."/>
            <person name="Vanacova S."/>
            <person name="Villalvazo M."/>
            <person name="Haas B.J."/>
            <person name="Pertea M."/>
            <person name="Feldblyum T.V."/>
            <person name="Utterback T.R."/>
            <person name="Shu C.L."/>
            <person name="Osoegawa K."/>
            <person name="de Jong P.J."/>
            <person name="Hrdy I."/>
            <person name="Horvathova L."/>
            <person name="Zubacova Z."/>
            <person name="Dolezal P."/>
            <person name="Malik S.B."/>
            <person name="Logsdon J.M. Jr."/>
            <person name="Henze K."/>
            <person name="Gupta A."/>
            <person name="Wang C.C."/>
            <person name="Dunne R.L."/>
            <person name="Upcroft J.A."/>
            <person name="Upcroft P."/>
            <person name="White O."/>
            <person name="Salzberg S.L."/>
            <person name="Tang P."/>
            <person name="Chiu C.-H."/>
            <person name="Lee Y.-S."/>
            <person name="Embley T.M."/>
            <person name="Coombs G.H."/>
            <person name="Mottram J.C."/>
            <person name="Tachezy J."/>
            <person name="Fraser-Liggett C.M."/>
            <person name="Johnson P.J."/>
        </authorList>
    </citation>
    <scope>NUCLEOTIDE SEQUENCE [LARGE SCALE GENOMIC DNA]</scope>
    <source>
        <strain evidence="10">G3</strain>
    </source>
</reference>
<dbReference type="VEuPathDB" id="TrichDB:TVAGG3_0986330"/>
<feature type="domain" description="Guanylate cyclase" evidence="9">
    <location>
        <begin position="1297"/>
        <end position="1430"/>
    </location>
</feature>
<evidence type="ECO:0000256" key="4">
    <source>
        <dbReference type="ARBA" id="ARBA00022989"/>
    </source>
</evidence>
<dbReference type="VEuPathDB" id="TrichDB:TVAG_013980"/>
<dbReference type="SMART" id="SM00044">
    <property type="entry name" value="CYCc"/>
    <property type="match status" value="1"/>
</dbReference>
<feature type="domain" description="PAS" evidence="8">
    <location>
        <begin position="1147"/>
        <end position="1202"/>
    </location>
</feature>
<dbReference type="GO" id="GO:0005886">
    <property type="term" value="C:plasma membrane"/>
    <property type="evidence" value="ECO:0000318"/>
    <property type="project" value="GO_Central"/>
</dbReference>
<evidence type="ECO:0000256" key="5">
    <source>
        <dbReference type="ARBA" id="ARBA00023136"/>
    </source>
</evidence>
<dbReference type="eggNOG" id="KOG1023">
    <property type="taxonomic scope" value="Eukaryota"/>
</dbReference>
<evidence type="ECO:0000256" key="7">
    <source>
        <dbReference type="SAM" id="Phobius"/>
    </source>
</evidence>
<feature type="transmembrane region" description="Helical" evidence="7">
    <location>
        <begin position="140"/>
        <end position="162"/>
    </location>
</feature>
<dbReference type="GO" id="GO:0000166">
    <property type="term" value="F:nucleotide binding"/>
    <property type="evidence" value="ECO:0007669"/>
    <property type="project" value="UniProtKB-KW"/>
</dbReference>
<evidence type="ECO:0000256" key="2">
    <source>
        <dbReference type="ARBA" id="ARBA00022692"/>
    </source>
</evidence>
<dbReference type="GO" id="GO:0035556">
    <property type="term" value="P:intracellular signal transduction"/>
    <property type="evidence" value="ECO:0007669"/>
    <property type="project" value="InterPro"/>
</dbReference>
<dbReference type="GO" id="GO:0001653">
    <property type="term" value="F:peptide receptor activity"/>
    <property type="evidence" value="ECO:0000318"/>
    <property type="project" value="GO_Central"/>
</dbReference>